<evidence type="ECO:0008006" key="6">
    <source>
        <dbReference type="Google" id="ProtNLM"/>
    </source>
</evidence>
<evidence type="ECO:0000256" key="3">
    <source>
        <dbReference type="PROSITE-ProRule" id="PRU00221"/>
    </source>
</evidence>
<dbReference type="SMART" id="SM00320">
    <property type="entry name" value="WD40"/>
    <property type="match status" value="7"/>
</dbReference>
<dbReference type="PROSITE" id="PS50082">
    <property type="entry name" value="WD_REPEATS_2"/>
    <property type="match status" value="3"/>
</dbReference>
<dbReference type="InterPro" id="IPR019775">
    <property type="entry name" value="WD40_repeat_CS"/>
</dbReference>
<dbReference type="Gene3D" id="2.130.10.10">
    <property type="entry name" value="YVTN repeat-like/Quinoprotein amine dehydrogenase"/>
    <property type="match status" value="2"/>
</dbReference>
<name>A0A427YGH7_9TREE</name>
<dbReference type="PRINTS" id="PR00320">
    <property type="entry name" value="GPROTEINBRPT"/>
</dbReference>
<dbReference type="Proteomes" id="UP000279259">
    <property type="component" value="Unassembled WGS sequence"/>
</dbReference>
<feature type="repeat" description="WD" evidence="3">
    <location>
        <begin position="130"/>
        <end position="171"/>
    </location>
</feature>
<keyword evidence="2" id="KW-0677">Repeat</keyword>
<dbReference type="InterPro" id="IPR001680">
    <property type="entry name" value="WD40_rpt"/>
</dbReference>
<dbReference type="PROSITE" id="PS50294">
    <property type="entry name" value="WD_REPEATS_REGION"/>
    <property type="match status" value="3"/>
</dbReference>
<keyword evidence="5" id="KW-1185">Reference proteome</keyword>
<evidence type="ECO:0000313" key="4">
    <source>
        <dbReference type="EMBL" id="RSH90265.1"/>
    </source>
</evidence>
<dbReference type="SUPFAM" id="SSF50978">
    <property type="entry name" value="WD40 repeat-like"/>
    <property type="match status" value="1"/>
</dbReference>
<gene>
    <name evidence="4" type="ORF">EHS25_001599</name>
</gene>
<dbReference type="InterPro" id="IPR036322">
    <property type="entry name" value="WD40_repeat_dom_sf"/>
</dbReference>
<proteinExistence type="predicted"/>
<evidence type="ECO:0000256" key="2">
    <source>
        <dbReference type="ARBA" id="ARBA00022737"/>
    </source>
</evidence>
<dbReference type="AlphaFoldDB" id="A0A427YGH7"/>
<sequence>MAIQFPPAEAGPSTPPMGRAPAYKLSHSLAGHARSVTALRFSPDGRTLVSAGADGYLHFWDSETGEHQRALRCHRTGINDISISPDGLYVATASDDTTTVIHTLYPSSSSTTTPSASTTSTTIPTPLRLLAAHTAPVLAVSFSPKSNLLATGSFDESAIVWDVRRGKALRTIPAHADAIWTVGWDPEGVMVVTGSADGLIRLWDANSGQCLKTLDNDTNSPVSYAAFTPSSFFLLSSTLSSTLRVYNIHTGKVLKTLRHAGYVSERHPCPAAVFAAPEPVSTSSGRGLVLDGTDVVQHANADGAMEGTAEEDKGKDTPMDVDADADVNANANANANVDADTDANGVGGTAVAKQEAWVVSGSENGKVVIWELGSRRVIQVLEGTGTEAHQRPVVALAVHPDGRSIATGSLEPEKVIHIWRDVQT</sequence>
<dbReference type="CDD" id="cd00200">
    <property type="entry name" value="WD40"/>
    <property type="match status" value="1"/>
</dbReference>
<comment type="caution">
    <text evidence="4">The sequence shown here is derived from an EMBL/GenBank/DDBJ whole genome shotgun (WGS) entry which is preliminary data.</text>
</comment>
<reference evidence="4 5" key="1">
    <citation type="submission" date="2018-11" db="EMBL/GenBank/DDBJ databases">
        <title>Genome sequence of Saitozyma podzolica DSM 27192.</title>
        <authorList>
            <person name="Aliyu H."/>
            <person name="Gorte O."/>
            <person name="Ochsenreither K."/>
        </authorList>
    </citation>
    <scope>NUCLEOTIDE SEQUENCE [LARGE SCALE GENOMIC DNA]</scope>
    <source>
        <strain evidence="4 5">DSM 27192</strain>
    </source>
</reference>
<organism evidence="4 5">
    <name type="scientific">Saitozyma podzolica</name>
    <dbReference type="NCBI Taxonomy" id="1890683"/>
    <lineage>
        <taxon>Eukaryota</taxon>
        <taxon>Fungi</taxon>
        <taxon>Dikarya</taxon>
        <taxon>Basidiomycota</taxon>
        <taxon>Agaricomycotina</taxon>
        <taxon>Tremellomycetes</taxon>
        <taxon>Tremellales</taxon>
        <taxon>Trimorphomycetaceae</taxon>
        <taxon>Saitozyma</taxon>
    </lineage>
</organism>
<keyword evidence="1 3" id="KW-0853">WD repeat</keyword>
<dbReference type="EMBL" id="RSCD01000011">
    <property type="protein sequence ID" value="RSH90265.1"/>
    <property type="molecule type" value="Genomic_DNA"/>
</dbReference>
<feature type="repeat" description="WD" evidence="3">
    <location>
        <begin position="172"/>
        <end position="213"/>
    </location>
</feature>
<dbReference type="PROSITE" id="PS00678">
    <property type="entry name" value="WD_REPEATS_1"/>
    <property type="match status" value="3"/>
</dbReference>
<feature type="repeat" description="WD" evidence="3">
    <location>
        <begin position="29"/>
        <end position="70"/>
    </location>
</feature>
<dbReference type="OrthoDB" id="674604at2759"/>
<dbReference type="InterPro" id="IPR020472">
    <property type="entry name" value="WD40_PAC1"/>
</dbReference>
<accession>A0A427YGH7</accession>
<protein>
    <recommendedName>
        <fullName evidence="6">WD domain protein</fullName>
    </recommendedName>
</protein>
<dbReference type="Pfam" id="PF00400">
    <property type="entry name" value="WD40"/>
    <property type="match status" value="6"/>
</dbReference>
<dbReference type="STRING" id="1890683.A0A427YGH7"/>
<dbReference type="PANTHER" id="PTHR19879:SF9">
    <property type="entry name" value="TRANSCRIPTION INITIATION FACTOR TFIID SUBUNIT 5"/>
    <property type="match status" value="1"/>
</dbReference>
<evidence type="ECO:0000313" key="5">
    <source>
        <dbReference type="Proteomes" id="UP000279259"/>
    </source>
</evidence>
<dbReference type="InterPro" id="IPR015943">
    <property type="entry name" value="WD40/YVTN_repeat-like_dom_sf"/>
</dbReference>
<dbReference type="PANTHER" id="PTHR19879">
    <property type="entry name" value="TRANSCRIPTION INITIATION FACTOR TFIID"/>
    <property type="match status" value="1"/>
</dbReference>
<evidence type="ECO:0000256" key="1">
    <source>
        <dbReference type="ARBA" id="ARBA00022574"/>
    </source>
</evidence>